<accession>A0A5E4QFT0</accession>
<dbReference type="EMBL" id="FZQP02002560">
    <property type="protein sequence ID" value="VVC96134.1"/>
    <property type="molecule type" value="Genomic_DNA"/>
</dbReference>
<feature type="domain" description="Activin types I and II receptor" evidence="5">
    <location>
        <begin position="35"/>
        <end position="69"/>
    </location>
</feature>
<evidence type="ECO:0000313" key="7">
    <source>
        <dbReference type="Proteomes" id="UP000324832"/>
    </source>
</evidence>
<organism evidence="6 7">
    <name type="scientific">Leptidea sinapis</name>
    <dbReference type="NCBI Taxonomy" id="189913"/>
    <lineage>
        <taxon>Eukaryota</taxon>
        <taxon>Metazoa</taxon>
        <taxon>Ecdysozoa</taxon>
        <taxon>Arthropoda</taxon>
        <taxon>Hexapoda</taxon>
        <taxon>Insecta</taxon>
        <taxon>Pterygota</taxon>
        <taxon>Neoptera</taxon>
        <taxon>Endopterygota</taxon>
        <taxon>Lepidoptera</taxon>
        <taxon>Glossata</taxon>
        <taxon>Ditrysia</taxon>
        <taxon>Papilionoidea</taxon>
        <taxon>Pieridae</taxon>
        <taxon>Dismorphiinae</taxon>
        <taxon>Leptidea</taxon>
    </lineage>
</organism>
<dbReference type="InterPro" id="IPR045860">
    <property type="entry name" value="Snake_toxin-like_sf"/>
</dbReference>
<protein>
    <recommendedName>
        <fullName evidence="5">Activin types I and II receptor domain-containing protein</fullName>
    </recommendedName>
</protein>
<reference evidence="6 7" key="1">
    <citation type="submission" date="2017-07" db="EMBL/GenBank/DDBJ databases">
        <authorList>
            <person name="Talla V."/>
            <person name="Backstrom N."/>
        </authorList>
    </citation>
    <scope>NUCLEOTIDE SEQUENCE [LARGE SCALE GENOMIC DNA]</scope>
</reference>
<proteinExistence type="predicted"/>
<gene>
    <name evidence="6" type="ORF">LSINAPIS_LOCUS7692</name>
</gene>
<dbReference type="Proteomes" id="UP000324832">
    <property type="component" value="Unassembled WGS sequence"/>
</dbReference>
<dbReference type="Gene3D" id="2.10.60.10">
    <property type="entry name" value="CD59"/>
    <property type="match status" value="1"/>
</dbReference>
<sequence length="77" mass="8994">MFLFRNENMNYFRWRKCFLILIVAVCWRLELVNGLKCYCNVDSSSCPNATCETDGYCYASTTLDNGVQKYTYQYGNA</sequence>
<evidence type="ECO:0000256" key="1">
    <source>
        <dbReference type="ARBA" id="ARBA00004370"/>
    </source>
</evidence>
<dbReference type="Pfam" id="PF01064">
    <property type="entry name" value="Activin_recp"/>
    <property type="match status" value="1"/>
</dbReference>
<evidence type="ECO:0000313" key="6">
    <source>
        <dbReference type="EMBL" id="VVC96134.1"/>
    </source>
</evidence>
<dbReference type="GO" id="GO:0016020">
    <property type="term" value="C:membrane"/>
    <property type="evidence" value="ECO:0007669"/>
    <property type="project" value="UniProtKB-SubCell"/>
</dbReference>
<feature type="signal peptide" evidence="4">
    <location>
        <begin position="1"/>
        <end position="34"/>
    </location>
</feature>
<evidence type="ECO:0000259" key="5">
    <source>
        <dbReference type="Pfam" id="PF01064"/>
    </source>
</evidence>
<keyword evidence="2 4" id="KW-0732">Signal</keyword>
<dbReference type="SUPFAM" id="SSF57302">
    <property type="entry name" value="Snake toxin-like"/>
    <property type="match status" value="1"/>
</dbReference>
<dbReference type="GO" id="GO:0004675">
    <property type="term" value="F:transmembrane receptor protein serine/threonine kinase activity"/>
    <property type="evidence" value="ECO:0007669"/>
    <property type="project" value="InterPro"/>
</dbReference>
<name>A0A5E4QFT0_9NEOP</name>
<evidence type="ECO:0000256" key="2">
    <source>
        <dbReference type="ARBA" id="ARBA00022729"/>
    </source>
</evidence>
<evidence type="ECO:0000256" key="4">
    <source>
        <dbReference type="SAM" id="SignalP"/>
    </source>
</evidence>
<keyword evidence="7" id="KW-1185">Reference proteome</keyword>
<evidence type="ECO:0000256" key="3">
    <source>
        <dbReference type="ARBA" id="ARBA00023136"/>
    </source>
</evidence>
<feature type="chain" id="PRO_5022978970" description="Activin types I and II receptor domain-containing protein" evidence="4">
    <location>
        <begin position="35"/>
        <end position="77"/>
    </location>
</feature>
<comment type="subcellular location">
    <subcellularLocation>
        <location evidence="1">Membrane</location>
    </subcellularLocation>
</comment>
<dbReference type="AlphaFoldDB" id="A0A5E4QFT0"/>
<dbReference type="InterPro" id="IPR000472">
    <property type="entry name" value="Activin_recp"/>
</dbReference>
<keyword evidence="3" id="KW-0472">Membrane</keyword>